<evidence type="ECO:0000313" key="2">
    <source>
        <dbReference type="Proteomes" id="UP000693946"/>
    </source>
</evidence>
<name>A0AAV6T590_SOLSE</name>
<evidence type="ECO:0000313" key="1">
    <source>
        <dbReference type="EMBL" id="KAG7524376.1"/>
    </source>
</evidence>
<proteinExistence type="predicted"/>
<keyword evidence="2" id="KW-1185">Reference proteome</keyword>
<dbReference type="Proteomes" id="UP000693946">
    <property type="component" value="Linkage Group LG1"/>
</dbReference>
<accession>A0AAV6T590</accession>
<protein>
    <submittedName>
        <fullName evidence="1">Uncharacterized protein</fullName>
    </submittedName>
</protein>
<dbReference type="AlphaFoldDB" id="A0AAV6T590"/>
<reference evidence="1 2" key="1">
    <citation type="journal article" date="2021" name="Sci. Rep.">
        <title>Chromosome anchoring in Senegalese sole (Solea senegalensis) reveals sex-associated markers and genome rearrangements in flatfish.</title>
        <authorList>
            <person name="Guerrero-Cozar I."/>
            <person name="Gomez-Garrido J."/>
            <person name="Berbel C."/>
            <person name="Martinez-Blanch J.F."/>
            <person name="Alioto T."/>
            <person name="Claros M.G."/>
            <person name="Gagnaire P.A."/>
            <person name="Manchado M."/>
        </authorList>
    </citation>
    <scope>NUCLEOTIDE SEQUENCE [LARGE SCALE GENOMIC DNA]</scope>
    <source>
        <strain evidence="1">Sse05_10M</strain>
    </source>
</reference>
<gene>
    <name evidence="1" type="ORF">JOB18_010852</name>
</gene>
<sequence length="193" mass="21778">MNSANLTRIRQISGCHLDQAGVLELRPQMLQKNMKEGVHQAEAVGRILVGIRSTTGNQIPFTATPGPRRAAAEMDSDLPAVFLELFLTDELLQHIVDQTNLYETLFQVQPGHTKLINHDITLCEVAAPQRMSCRIPERLLDGLRRRSTICWPLNSLSPVVLVPKKDRTLQFCADFRYLNSVSKFDSYPTPLNR</sequence>
<organism evidence="1 2">
    <name type="scientific">Solea senegalensis</name>
    <name type="common">Senegalese sole</name>
    <dbReference type="NCBI Taxonomy" id="28829"/>
    <lineage>
        <taxon>Eukaryota</taxon>
        <taxon>Metazoa</taxon>
        <taxon>Chordata</taxon>
        <taxon>Craniata</taxon>
        <taxon>Vertebrata</taxon>
        <taxon>Euteleostomi</taxon>
        <taxon>Actinopterygii</taxon>
        <taxon>Neopterygii</taxon>
        <taxon>Teleostei</taxon>
        <taxon>Neoteleostei</taxon>
        <taxon>Acanthomorphata</taxon>
        <taxon>Carangaria</taxon>
        <taxon>Pleuronectiformes</taxon>
        <taxon>Pleuronectoidei</taxon>
        <taxon>Soleidae</taxon>
        <taxon>Solea</taxon>
    </lineage>
</organism>
<dbReference type="EMBL" id="JAGKHQ010000001">
    <property type="protein sequence ID" value="KAG7524376.1"/>
    <property type="molecule type" value="Genomic_DNA"/>
</dbReference>
<comment type="caution">
    <text evidence="1">The sequence shown here is derived from an EMBL/GenBank/DDBJ whole genome shotgun (WGS) entry which is preliminary data.</text>
</comment>